<feature type="domain" description="ABC3 transporter permease C-terminal" evidence="8">
    <location>
        <begin position="291"/>
        <end position="403"/>
    </location>
</feature>
<keyword evidence="11" id="KW-1185">Reference proteome</keyword>
<keyword evidence="4 7" id="KW-1133">Transmembrane helix</keyword>
<dbReference type="InterPro" id="IPR025857">
    <property type="entry name" value="MacB_PCD"/>
</dbReference>
<dbReference type="PANTHER" id="PTHR30572">
    <property type="entry name" value="MEMBRANE COMPONENT OF TRANSPORTER-RELATED"/>
    <property type="match status" value="1"/>
</dbReference>
<sequence length="410" mass="44422">MLEHIRISFQSIFSHKLRSILTMLGVIIGIAAIIAIVSMLKGQSEQLKQSMIGMGNNAINVVYQPLGGEEQGSGSSQVSYTSAPPVAEETVKAIKSDPMIRGLSLYYLSEDASVFHLTNVSYPQVYGVDADYFDMFPIRIIEGRKLTENELNSTRQAVMINEAARDELFPDGDALHQNIEMNGVPFKVAGVFKEKNQQDSMFEGDYANPVLYAPKKVWPLIEGFDAPTQIAVQADSSEHIQEAGVMAADLLNQGLSDAELEKAEYSVVDLQEIAQEMESFNRSFALLLGGIASISLLVGGIGVMNIMLVSVTERTREIGIKKALGAKRRVILFQFLTEAVVLTSIGGILGVLAGFGIAKLLTVVFPMPFIVSVPAVAGALIFSMAVGIIFGLLPSIKASKLQPVDALRYE</sequence>
<comment type="similarity">
    <text evidence="6">Belongs to the ABC-4 integral membrane protein family.</text>
</comment>
<feature type="domain" description="MacB-like periplasmic core" evidence="9">
    <location>
        <begin position="19"/>
        <end position="243"/>
    </location>
</feature>
<evidence type="ECO:0000256" key="1">
    <source>
        <dbReference type="ARBA" id="ARBA00004651"/>
    </source>
</evidence>
<evidence type="ECO:0000256" key="6">
    <source>
        <dbReference type="ARBA" id="ARBA00038076"/>
    </source>
</evidence>
<dbReference type="EMBL" id="CP048852">
    <property type="protein sequence ID" value="QIW81370.1"/>
    <property type="molecule type" value="Genomic_DNA"/>
</dbReference>
<feature type="transmembrane region" description="Helical" evidence="7">
    <location>
        <begin position="284"/>
        <end position="309"/>
    </location>
</feature>
<proteinExistence type="inferred from homology"/>
<dbReference type="InterPro" id="IPR003838">
    <property type="entry name" value="ABC3_permease_C"/>
</dbReference>
<evidence type="ECO:0000313" key="10">
    <source>
        <dbReference type="EMBL" id="QIW81370.1"/>
    </source>
</evidence>
<protein>
    <submittedName>
        <fullName evidence="10">ABC transporter permease</fullName>
    </submittedName>
</protein>
<feature type="transmembrane region" description="Helical" evidence="7">
    <location>
        <begin position="330"/>
        <end position="357"/>
    </location>
</feature>
<dbReference type="Proteomes" id="UP000501914">
    <property type="component" value="Chromosome"/>
</dbReference>
<dbReference type="KEGG" id="bteq:G4P54_17060"/>
<feature type="transmembrane region" description="Helical" evidence="7">
    <location>
        <begin position="20"/>
        <end position="40"/>
    </location>
</feature>
<evidence type="ECO:0000256" key="5">
    <source>
        <dbReference type="ARBA" id="ARBA00023136"/>
    </source>
</evidence>
<dbReference type="InterPro" id="IPR050250">
    <property type="entry name" value="Macrolide_Exporter_MacB"/>
</dbReference>
<accession>A0A6H0WLF2</accession>
<evidence type="ECO:0000256" key="2">
    <source>
        <dbReference type="ARBA" id="ARBA00022475"/>
    </source>
</evidence>
<reference evidence="10 11" key="1">
    <citation type="submission" date="2020-02" db="EMBL/GenBank/DDBJ databases">
        <title>Genome sequencing, annotation and comparative genomic analysis of Bacillus tequilensis EA-CB0015, an effective biological control agent against Pseudocercospora fijiensis in banana plants.</title>
        <authorList>
            <person name="Cuellar-Gaviria T.Z."/>
            <person name="Ju K.-S."/>
            <person name="Villegas-Escobar V."/>
        </authorList>
    </citation>
    <scope>NUCLEOTIDE SEQUENCE [LARGE SCALE GENOMIC DNA]</scope>
    <source>
        <strain evidence="10 11">EA-CB0015</strain>
    </source>
</reference>
<keyword evidence="3 7" id="KW-0812">Transmembrane</keyword>
<keyword evidence="2" id="KW-1003">Cell membrane</keyword>
<dbReference type="Pfam" id="PF02687">
    <property type="entry name" value="FtsX"/>
    <property type="match status" value="1"/>
</dbReference>
<evidence type="ECO:0000313" key="11">
    <source>
        <dbReference type="Proteomes" id="UP000501914"/>
    </source>
</evidence>
<dbReference type="AlphaFoldDB" id="A0A6H0WLF2"/>
<evidence type="ECO:0000259" key="8">
    <source>
        <dbReference type="Pfam" id="PF02687"/>
    </source>
</evidence>
<comment type="subcellular location">
    <subcellularLocation>
        <location evidence="1">Cell membrane</location>
        <topology evidence="1">Multi-pass membrane protein</topology>
    </subcellularLocation>
</comment>
<evidence type="ECO:0000256" key="3">
    <source>
        <dbReference type="ARBA" id="ARBA00022692"/>
    </source>
</evidence>
<dbReference type="GO" id="GO:0022857">
    <property type="term" value="F:transmembrane transporter activity"/>
    <property type="evidence" value="ECO:0007669"/>
    <property type="project" value="TreeGrafter"/>
</dbReference>
<keyword evidence="5 7" id="KW-0472">Membrane</keyword>
<name>A0A6H0WLF2_9BACI</name>
<organism evidence="10 11">
    <name type="scientific">Bacillus tequilensis</name>
    <dbReference type="NCBI Taxonomy" id="227866"/>
    <lineage>
        <taxon>Bacteria</taxon>
        <taxon>Bacillati</taxon>
        <taxon>Bacillota</taxon>
        <taxon>Bacilli</taxon>
        <taxon>Bacillales</taxon>
        <taxon>Bacillaceae</taxon>
        <taxon>Bacillus</taxon>
    </lineage>
</organism>
<dbReference type="GO" id="GO:0005886">
    <property type="term" value="C:plasma membrane"/>
    <property type="evidence" value="ECO:0007669"/>
    <property type="project" value="UniProtKB-SubCell"/>
</dbReference>
<gene>
    <name evidence="10" type="ORF">G4P54_17060</name>
</gene>
<feature type="transmembrane region" description="Helical" evidence="7">
    <location>
        <begin position="369"/>
        <end position="393"/>
    </location>
</feature>
<evidence type="ECO:0000259" key="9">
    <source>
        <dbReference type="Pfam" id="PF12704"/>
    </source>
</evidence>
<evidence type="ECO:0000256" key="4">
    <source>
        <dbReference type="ARBA" id="ARBA00022989"/>
    </source>
</evidence>
<dbReference type="Pfam" id="PF12704">
    <property type="entry name" value="MacB_PCD"/>
    <property type="match status" value="1"/>
</dbReference>
<dbReference type="RefSeq" id="WP_167873325.1">
    <property type="nucleotide sequence ID" value="NZ_CP048852.1"/>
</dbReference>
<evidence type="ECO:0000256" key="7">
    <source>
        <dbReference type="SAM" id="Phobius"/>
    </source>
</evidence>
<dbReference type="PANTHER" id="PTHR30572:SF4">
    <property type="entry name" value="ABC TRANSPORTER PERMEASE YTRF"/>
    <property type="match status" value="1"/>
</dbReference>